<proteinExistence type="predicted"/>
<comment type="caution">
    <text evidence="2">The sequence shown here is derived from an EMBL/GenBank/DDBJ whole genome shotgun (WGS) entry which is preliminary data.</text>
</comment>
<evidence type="ECO:0000313" key="2">
    <source>
        <dbReference type="EMBL" id="KLI63713.1"/>
    </source>
</evidence>
<dbReference type="CDD" id="cd03801">
    <property type="entry name" value="GT4_PimA-like"/>
    <property type="match status" value="1"/>
</dbReference>
<gene>
    <name evidence="2" type="ORF">AAV99_08260</name>
</gene>
<dbReference type="GO" id="GO:0016758">
    <property type="term" value="F:hexosyltransferase activity"/>
    <property type="evidence" value="ECO:0007669"/>
    <property type="project" value="TreeGrafter"/>
</dbReference>
<sequence length="409" mass="44432">MRIAVLTRQIGNYHHARFAALTASAADFAVISLANEGTFEGFVSTSNTDYEVHRLYDNKASYAAAVREGRAEADVSNTLDTVKPDVVALPGWACAESFAGLRWAYRNNAAVVMMSDSQATDAARNTWREAIKARIIRYCDAGFVAGDAHREYLSTLGMNEDRITRGYDVIDNAHFACGALAARNNAAALRTSNNLPEGPYFLASSRFIVKKNLPALIEAYSRVAASQSDCPDLCILGDGEQRELLEALISKLGIANKVHLLGYRAYDDLPAIYGLAEAFIHPALHEQWGLVISEAGASGLPLAVSRSAGAAQLVEDGANGVLFDPAEPDEIENAIATLADLSAQQRRQWGKRSAAIMDDWGPERFVRGLHKASRLAIDHAASPGRRKSILAPDKLLIRYLSRKIIMDVT</sequence>
<organism evidence="2 3">
    <name type="scientific">Aurantiacibacter marinus</name>
    <dbReference type="NCBI Taxonomy" id="874156"/>
    <lineage>
        <taxon>Bacteria</taxon>
        <taxon>Pseudomonadati</taxon>
        <taxon>Pseudomonadota</taxon>
        <taxon>Alphaproteobacteria</taxon>
        <taxon>Sphingomonadales</taxon>
        <taxon>Erythrobacteraceae</taxon>
        <taxon>Aurantiacibacter</taxon>
    </lineage>
</organism>
<keyword evidence="3" id="KW-1185">Reference proteome</keyword>
<dbReference type="PATRIC" id="fig|874156.12.peg.1699"/>
<dbReference type="SUPFAM" id="SSF53756">
    <property type="entry name" value="UDP-Glycosyltransferase/glycogen phosphorylase"/>
    <property type="match status" value="1"/>
</dbReference>
<dbReference type="OrthoDB" id="503550at2"/>
<dbReference type="PANTHER" id="PTHR45947">
    <property type="entry name" value="SULFOQUINOVOSYL TRANSFERASE SQD2"/>
    <property type="match status" value="1"/>
</dbReference>
<dbReference type="InterPro" id="IPR050194">
    <property type="entry name" value="Glycosyltransferase_grp1"/>
</dbReference>
<dbReference type="STRING" id="874156.GCA_001021555_01667"/>
<protein>
    <recommendedName>
        <fullName evidence="1">Glycosyl transferase family 1 domain-containing protein</fullName>
    </recommendedName>
</protein>
<dbReference type="Proteomes" id="UP000053455">
    <property type="component" value="Unassembled WGS sequence"/>
</dbReference>
<evidence type="ECO:0000259" key="1">
    <source>
        <dbReference type="Pfam" id="PF00534"/>
    </source>
</evidence>
<dbReference type="Gene3D" id="3.40.50.2000">
    <property type="entry name" value="Glycogen Phosphorylase B"/>
    <property type="match status" value="2"/>
</dbReference>
<dbReference type="Pfam" id="PF00534">
    <property type="entry name" value="Glycos_transf_1"/>
    <property type="match status" value="1"/>
</dbReference>
<dbReference type="RefSeq" id="WP_047093529.1">
    <property type="nucleotide sequence ID" value="NZ_LBHU01000002.1"/>
</dbReference>
<dbReference type="EMBL" id="LBHU01000002">
    <property type="protein sequence ID" value="KLI63713.1"/>
    <property type="molecule type" value="Genomic_DNA"/>
</dbReference>
<accession>A0A0H0XM76</accession>
<dbReference type="PANTHER" id="PTHR45947:SF3">
    <property type="entry name" value="SULFOQUINOVOSYL TRANSFERASE SQD2"/>
    <property type="match status" value="1"/>
</dbReference>
<name>A0A0H0XM76_9SPHN</name>
<feature type="domain" description="Glycosyl transferase family 1" evidence="1">
    <location>
        <begin position="192"/>
        <end position="353"/>
    </location>
</feature>
<dbReference type="InterPro" id="IPR001296">
    <property type="entry name" value="Glyco_trans_1"/>
</dbReference>
<evidence type="ECO:0000313" key="3">
    <source>
        <dbReference type="Proteomes" id="UP000053455"/>
    </source>
</evidence>
<reference evidence="2 3" key="1">
    <citation type="submission" date="2015-04" db="EMBL/GenBank/DDBJ databases">
        <title>The draft genome sequence of Erythrobacter marinus HWDM-33.</title>
        <authorList>
            <person name="Zhuang L."/>
            <person name="Liu Y."/>
            <person name="Shao Z."/>
        </authorList>
    </citation>
    <scope>NUCLEOTIDE SEQUENCE [LARGE SCALE GENOMIC DNA]</scope>
    <source>
        <strain evidence="2 3">HWDM-33</strain>
    </source>
</reference>
<dbReference type="AlphaFoldDB" id="A0A0H0XM76"/>